<sequence>MTSSPAIGPLIKKVILSALRVTPEGGNRWVERLPVLESHDVETGIDVYGDLVEVFRNLRSYENSITIGITDVFDDEV</sequence>
<evidence type="ECO:0000313" key="2">
    <source>
        <dbReference type="Proteomes" id="UP000729357"/>
    </source>
</evidence>
<dbReference type="AlphaFoldDB" id="A0A9P8FSS9"/>
<comment type="caution">
    <text evidence="1">The sequence shown here is derived from an EMBL/GenBank/DDBJ whole genome shotgun (WGS) entry which is preliminary data.</text>
</comment>
<keyword evidence="2" id="KW-1185">Reference proteome</keyword>
<gene>
    <name evidence="1" type="ORF">KCU98_g7336</name>
</gene>
<reference evidence="1" key="2">
    <citation type="submission" date="2021-08" db="EMBL/GenBank/DDBJ databases">
        <authorList>
            <person name="Gostincar C."/>
            <person name="Sun X."/>
            <person name="Song Z."/>
            <person name="Gunde-Cimerman N."/>
        </authorList>
    </citation>
    <scope>NUCLEOTIDE SEQUENCE</scope>
    <source>
        <strain evidence="1">EXF-9298</strain>
    </source>
</reference>
<organism evidence="1 2">
    <name type="scientific">Aureobasidium melanogenum</name>
    <name type="common">Aureobasidium pullulans var. melanogenum</name>
    <dbReference type="NCBI Taxonomy" id="46634"/>
    <lineage>
        <taxon>Eukaryota</taxon>
        <taxon>Fungi</taxon>
        <taxon>Dikarya</taxon>
        <taxon>Ascomycota</taxon>
        <taxon>Pezizomycotina</taxon>
        <taxon>Dothideomycetes</taxon>
        <taxon>Dothideomycetidae</taxon>
        <taxon>Dothideales</taxon>
        <taxon>Saccotheciaceae</taxon>
        <taxon>Aureobasidium</taxon>
    </lineage>
</organism>
<name>A0A9P8FSS9_AURME</name>
<dbReference type="EMBL" id="JAHFXS010000823">
    <property type="protein sequence ID" value="KAG9981625.1"/>
    <property type="molecule type" value="Genomic_DNA"/>
</dbReference>
<protein>
    <submittedName>
        <fullName evidence="1">Uncharacterized protein</fullName>
    </submittedName>
</protein>
<proteinExistence type="predicted"/>
<accession>A0A9P8FSS9</accession>
<feature type="non-terminal residue" evidence="1">
    <location>
        <position position="77"/>
    </location>
</feature>
<reference evidence="1" key="1">
    <citation type="journal article" date="2021" name="J Fungi (Basel)">
        <title>Virulence traits and population genomics of the black yeast Aureobasidium melanogenum.</title>
        <authorList>
            <person name="Cernosa A."/>
            <person name="Sun X."/>
            <person name="Gostincar C."/>
            <person name="Fang C."/>
            <person name="Gunde-Cimerman N."/>
            <person name="Song Z."/>
        </authorList>
    </citation>
    <scope>NUCLEOTIDE SEQUENCE</scope>
    <source>
        <strain evidence="1">EXF-9298</strain>
    </source>
</reference>
<evidence type="ECO:0000313" key="1">
    <source>
        <dbReference type="EMBL" id="KAG9981625.1"/>
    </source>
</evidence>
<dbReference type="Proteomes" id="UP000729357">
    <property type="component" value="Unassembled WGS sequence"/>
</dbReference>